<dbReference type="RefSeq" id="WP_369765540.1">
    <property type="nucleotide sequence ID" value="NZ_CP165626.1"/>
</dbReference>
<evidence type="ECO:0000256" key="1">
    <source>
        <dbReference type="SAM" id="MobiDB-lite"/>
    </source>
</evidence>
<feature type="compositionally biased region" description="Low complexity" evidence="1">
    <location>
        <begin position="340"/>
        <end position="352"/>
    </location>
</feature>
<feature type="chain" id="PRO_5044195312" description="DUF3300 domain-containing protein" evidence="2">
    <location>
        <begin position="23"/>
        <end position="427"/>
    </location>
</feature>
<accession>A0AB39WD74</accession>
<evidence type="ECO:0008006" key="4">
    <source>
        <dbReference type="Google" id="ProtNLM"/>
    </source>
</evidence>
<feature type="compositionally biased region" description="Low complexity" evidence="1">
    <location>
        <begin position="392"/>
        <end position="404"/>
    </location>
</feature>
<feature type="compositionally biased region" description="Polar residues" evidence="1">
    <location>
        <begin position="296"/>
        <end position="306"/>
    </location>
</feature>
<feature type="compositionally biased region" description="Basic and acidic residues" evidence="1">
    <location>
        <begin position="356"/>
        <end position="365"/>
    </location>
</feature>
<sequence>MKKFVLKWVVIATCFWSCSLLSQTGNEMIALGMPGDNLNLYAVLDVFQQSKTLEEFERTLNSQNSNINNLDLNNDNIIDYISVISFNQGGFHSIVLRVSINSYEYQDVAVIEVSKNNQGNVVVQIIGDEALYGKNYVLEPSVRVVSETPNPGYIGNKTIVAPNYVYGNGIVYISDWPIIMYLYSPLFSIYVSPWHWGYFPSYWSPWSPILYYNYWSFHNHYYESQFYHRASYIRFPSHHSYYLRRRTTSSVVTRNRERGTYDRTYEGRNYRRPVAPPRATRSDIRRESRESIRQQAQPSTRAQANPSIRREKGEATRQQAQPSTRAQANPSIRRENGESTRQQTQPTTRPQTNPSIRRENGESTRRQTQPTTRRKTSPTIRRENRGLIQQGQSSVIPQSRSSIRQSERQSARVTRQSNRSNRQKSRP</sequence>
<feature type="compositionally biased region" description="Basic and acidic residues" evidence="1">
    <location>
        <begin position="280"/>
        <end position="292"/>
    </location>
</feature>
<dbReference type="AlphaFoldDB" id="A0AB39WD74"/>
<feature type="compositionally biased region" description="Polar residues" evidence="1">
    <location>
        <begin position="316"/>
        <end position="330"/>
    </location>
</feature>
<evidence type="ECO:0000313" key="3">
    <source>
        <dbReference type="EMBL" id="XDU98381.1"/>
    </source>
</evidence>
<protein>
    <recommendedName>
        <fullName evidence="4">DUF3300 domain-containing protein</fullName>
    </recommendedName>
</protein>
<keyword evidence="2" id="KW-0732">Signal</keyword>
<name>A0AB39WD74_9FLAO</name>
<feature type="compositionally biased region" description="Basic and acidic residues" evidence="1">
    <location>
        <begin position="254"/>
        <end position="269"/>
    </location>
</feature>
<feature type="region of interest" description="Disordered" evidence="1">
    <location>
        <begin position="247"/>
        <end position="427"/>
    </location>
</feature>
<feature type="compositionally biased region" description="Low complexity" evidence="1">
    <location>
        <begin position="411"/>
        <end position="420"/>
    </location>
</feature>
<reference evidence="3" key="1">
    <citation type="submission" date="2024-07" db="EMBL/GenBank/DDBJ databases">
        <authorList>
            <person name="Biller S.J."/>
        </authorList>
    </citation>
    <scope>NUCLEOTIDE SEQUENCE</scope>
    <source>
        <strain evidence="3">WC2416</strain>
    </source>
</reference>
<feature type="signal peptide" evidence="2">
    <location>
        <begin position="1"/>
        <end position="22"/>
    </location>
</feature>
<dbReference type="EMBL" id="CP165626">
    <property type="protein sequence ID" value="XDU98381.1"/>
    <property type="molecule type" value="Genomic_DNA"/>
</dbReference>
<organism evidence="3">
    <name type="scientific">Flavobacterium sp. WC2416</name>
    <dbReference type="NCBI Taxonomy" id="3234141"/>
    <lineage>
        <taxon>Bacteria</taxon>
        <taxon>Pseudomonadati</taxon>
        <taxon>Bacteroidota</taxon>
        <taxon>Flavobacteriia</taxon>
        <taxon>Flavobacteriales</taxon>
        <taxon>Flavobacteriaceae</taxon>
        <taxon>Flavobacterium</taxon>
    </lineage>
</organism>
<evidence type="ECO:0000256" key="2">
    <source>
        <dbReference type="SAM" id="SignalP"/>
    </source>
</evidence>
<proteinExistence type="predicted"/>
<gene>
    <name evidence="3" type="ORF">AB3G39_14610</name>
</gene>